<reference evidence="1 2" key="1">
    <citation type="submission" date="2019-12" db="EMBL/GenBank/DDBJ databases">
        <title>Full genome sequence of a Bacillus safensis strain isolated from commercially available natto in Indonesia.</title>
        <authorList>
            <person name="Yoshida M."/>
            <person name="Uomi M."/>
            <person name="Waturangi D."/>
            <person name="Ekaputri J.J."/>
            <person name="Setiamarga D.H.E."/>
        </authorList>
    </citation>
    <scope>NUCLEOTIDE SEQUENCE [LARGE SCALE GENOMIC DNA]</scope>
    <source>
        <strain evidence="1 2">IDN1</strain>
    </source>
</reference>
<sequence length="76" mass="9172">MDGTQNTIFRSRCKKINQWYTHICKFEVEQANGMKRLVEEEIHDMEEDQDLLLYYSLMDFRHQMMLQHLAPVHAGE</sequence>
<dbReference type="Proteomes" id="UP000464658">
    <property type="component" value="Chromosome"/>
</dbReference>
<protein>
    <submittedName>
        <fullName evidence="1">Uncharacterized protein</fullName>
    </submittedName>
</protein>
<name>A0A5S9M9J6_BACIA</name>
<evidence type="ECO:0000313" key="1">
    <source>
        <dbReference type="EMBL" id="BBP89571.1"/>
    </source>
</evidence>
<dbReference type="Gene3D" id="1.25.40.10">
    <property type="entry name" value="Tetratricopeptide repeat domain"/>
    <property type="match status" value="1"/>
</dbReference>
<evidence type="ECO:0000313" key="2">
    <source>
        <dbReference type="Proteomes" id="UP000464658"/>
    </source>
</evidence>
<dbReference type="AlphaFoldDB" id="A0A5S9M9J6"/>
<organism evidence="1 2">
    <name type="scientific">Bacillus safensis</name>
    <dbReference type="NCBI Taxonomy" id="561879"/>
    <lineage>
        <taxon>Bacteria</taxon>
        <taxon>Bacillati</taxon>
        <taxon>Bacillota</taxon>
        <taxon>Bacilli</taxon>
        <taxon>Bacillales</taxon>
        <taxon>Bacillaceae</taxon>
        <taxon>Bacillus</taxon>
    </lineage>
</organism>
<dbReference type="Pfam" id="PF18801">
    <property type="entry name" value="RapH_N"/>
    <property type="match status" value="1"/>
</dbReference>
<accession>A0A5S9M9J6</accession>
<dbReference type="EMBL" id="AP021906">
    <property type="protein sequence ID" value="BBP89571.1"/>
    <property type="molecule type" value="Genomic_DNA"/>
</dbReference>
<proteinExistence type="predicted"/>
<gene>
    <name evidence="1" type="ORF">BsIDN1_31890</name>
</gene>
<dbReference type="InterPro" id="IPR011990">
    <property type="entry name" value="TPR-like_helical_dom_sf"/>
</dbReference>